<reference evidence="10 11" key="1">
    <citation type="submission" date="2016-07" db="EMBL/GenBank/DDBJ databases">
        <title>Pervasive Adenine N6-methylation of Active Genes in Fungi.</title>
        <authorList>
            <consortium name="DOE Joint Genome Institute"/>
            <person name="Mondo S.J."/>
            <person name="Dannebaum R.O."/>
            <person name="Kuo R.C."/>
            <person name="Labutti K."/>
            <person name="Haridas S."/>
            <person name="Kuo A."/>
            <person name="Salamov A."/>
            <person name="Ahrendt S.R."/>
            <person name="Lipzen A."/>
            <person name="Sullivan W."/>
            <person name="Andreopoulos W.B."/>
            <person name="Clum A."/>
            <person name="Lindquist E."/>
            <person name="Daum C."/>
            <person name="Ramamoorthy G.K."/>
            <person name="Gryganskyi A."/>
            <person name="Culley D."/>
            <person name="Magnuson J.K."/>
            <person name="James T.Y."/>
            <person name="O'Malley M.A."/>
            <person name="Stajich J.E."/>
            <person name="Spatafora J.W."/>
            <person name="Visel A."/>
            <person name="Grigoriev I.V."/>
        </authorList>
    </citation>
    <scope>NUCLEOTIDE SEQUENCE [LARGE SCALE GENOMIC DNA]</scope>
    <source>
        <strain evidence="10 11">PL171</strain>
    </source>
</reference>
<name>A0A1Y2H7K8_9FUNG</name>
<dbReference type="GO" id="GO:0035673">
    <property type="term" value="F:oligopeptide transmembrane transporter activity"/>
    <property type="evidence" value="ECO:0007669"/>
    <property type="project" value="InterPro"/>
</dbReference>
<evidence type="ECO:0000256" key="5">
    <source>
        <dbReference type="ARBA" id="ARBA00022856"/>
    </source>
</evidence>
<keyword evidence="5" id="KW-0571">Peptide transport</keyword>
<dbReference type="Pfam" id="PF03169">
    <property type="entry name" value="OPT"/>
    <property type="match status" value="1"/>
</dbReference>
<comment type="caution">
    <text evidence="10">The sequence shown here is derived from an EMBL/GenBank/DDBJ whole genome shotgun (WGS) entry which is preliminary data.</text>
</comment>
<dbReference type="NCBIfam" id="TIGR00728">
    <property type="entry name" value="OPT_sfam"/>
    <property type="match status" value="1"/>
</dbReference>
<feature type="transmembrane region" description="Helical" evidence="9">
    <location>
        <begin position="137"/>
        <end position="161"/>
    </location>
</feature>
<keyword evidence="3" id="KW-0813">Transport</keyword>
<feature type="transmembrane region" description="Helical" evidence="9">
    <location>
        <begin position="448"/>
        <end position="467"/>
    </location>
</feature>
<comment type="subcellular location">
    <subcellularLocation>
        <location evidence="1">Membrane</location>
        <topology evidence="1">Multi-pass membrane protein</topology>
    </subcellularLocation>
</comment>
<dbReference type="EMBL" id="MCFL01000081">
    <property type="protein sequence ID" value="ORZ30576.1"/>
    <property type="molecule type" value="Genomic_DNA"/>
</dbReference>
<evidence type="ECO:0000256" key="3">
    <source>
        <dbReference type="ARBA" id="ARBA00022448"/>
    </source>
</evidence>
<comment type="similarity">
    <text evidence="2">Belongs to the oligopeptide OPT transporter family.</text>
</comment>
<dbReference type="PANTHER" id="PTHR22601">
    <property type="entry name" value="ISP4 LIKE PROTEIN"/>
    <property type="match status" value="1"/>
</dbReference>
<keyword evidence="8 9" id="KW-0472">Membrane</keyword>
<accession>A0A1Y2H7K8</accession>
<feature type="transmembrane region" description="Helical" evidence="9">
    <location>
        <begin position="685"/>
        <end position="706"/>
    </location>
</feature>
<dbReference type="InterPro" id="IPR004813">
    <property type="entry name" value="OPT"/>
</dbReference>
<feature type="transmembrane region" description="Helical" evidence="9">
    <location>
        <begin position="362"/>
        <end position="385"/>
    </location>
</feature>
<keyword evidence="11" id="KW-1185">Reference proteome</keyword>
<feature type="transmembrane region" description="Helical" evidence="9">
    <location>
        <begin position="655"/>
        <end position="673"/>
    </location>
</feature>
<evidence type="ECO:0000313" key="11">
    <source>
        <dbReference type="Proteomes" id="UP000193411"/>
    </source>
</evidence>
<feature type="transmembrane region" description="Helical" evidence="9">
    <location>
        <begin position="473"/>
        <end position="493"/>
    </location>
</feature>
<evidence type="ECO:0000256" key="4">
    <source>
        <dbReference type="ARBA" id="ARBA00022692"/>
    </source>
</evidence>
<protein>
    <submittedName>
        <fullName evidence="10">OPT oligopeptide transporter protein-domain-containing protein</fullName>
    </submittedName>
</protein>
<keyword evidence="7 9" id="KW-1133">Transmembrane helix</keyword>
<feature type="transmembrane region" description="Helical" evidence="9">
    <location>
        <begin position="62"/>
        <end position="84"/>
    </location>
</feature>
<dbReference type="InterPro" id="IPR004648">
    <property type="entry name" value="Oligpept_transpt"/>
</dbReference>
<evidence type="ECO:0000256" key="6">
    <source>
        <dbReference type="ARBA" id="ARBA00022927"/>
    </source>
</evidence>
<evidence type="ECO:0000256" key="9">
    <source>
        <dbReference type="SAM" id="Phobius"/>
    </source>
</evidence>
<feature type="transmembrane region" description="Helical" evidence="9">
    <location>
        <begin position="167"/>
        <end position="186"/>
    </location>
</feature>
<feature type="transmembrane region" description="Helical" evidence="9">
    <location>
        <begin position="419"/>
        <end position="436"/>
    </location>
</feature>
<organism evidence="10 11">
    <name type="scientific">Catenaria anguillulae PL171</name>
    <dbReference type="NCBI Taxonomy" id="765915"/>
    <lineage>
        <taxon>Eukaryota</taxon>
        <taxon>Fungi</taxon>
        <taxon>Fungi incertae sedis</taxon>
        <taxon>Blastocladiomycota</taxon>
        <taxon>Blastocladiomycetes</taxon>
        <taxon>Blastocladiales</taxon>
        <taxon>Catenariaceae</taxon>
        <taxon>Catenaria</taxon>
    </lineage>
</organism>
<dbReference type="OrthoDB" id="9986677at2759"/>
<evidence type="ECO:0000256" key="1">
    <source>
        <dbReference type="ARBA" id="ARBA00004141"/>
    </source>
</evidence>
<feature type="transmembrane region" description="Helical" evidence="9">
    <location>
        <begin position="207"/>
        <end position="226"/>
    </location>
</feature>
<evidence type="ECO:0000256" key="2">
    <source>
        <dbReference type="ARBA" id="ARBA00008807"/>
    </source>
</evidence>
<evidence type="ECO:0000256" key="7">
    <source>
        <dbReference type="ARBA" id="ARBA00022989"/>
    </source>
</evidence>
<dbReference type="Proteomes" id="UP000193411">
    <property type="component" value="Unassembled WGS sequence"/>
</dbReference>
<sequence length="752" mass="85335">MAFCVDPDLESVVKEIVPDVDYPETPSLTIRVFLLGFIFCVVLSFANTIFSFRTNTFTLTPYVAILLAYPIGKFLEHTVPNYFWYTRWFKVSLNPGPFTVKEHVLIGIWATTGAGGAYGTSNIVVQRVFYKMQLPPHYCIAFLISLNLIGFGFSGLFRRWVIRPVEMAWPSVLPFVSLYSAFHGGLRRGESDTDSVIDPKHNSKLRYFFIAVAACFAYHMVGPSFMSAGVASIPLLCLVVPKSSTFWRTIVGSQFTGVGAFAISLDWSLIGSLSMVTPFWASLSATVGSVALQWIATPLGIYQNWFNAPPRVLSVANSLNIFTNRGKIIDSEVNFIAHDMDYGTVVNWDNYEKFRPLHLTPLFALHYFSSMAQFMSAFVHCIVWYGHDIWRRFRGVDERKNSSDIFCRYIDHYPEVPQWMYLALLTLTSAMAVFVCQHTEMDMPWYMTLLAIGFASFACFPIAIVLATTGVQLYLNVASEFLVGLLMPGFPIIHMAFKSLAVSVGQQCMTLLADLKLGHYMKIPPRHVFITQVSASIVSAVASYGATYLWLLTDQHANWIAYYGDKYIQFEAGADLWASTSNRTFYSASLIWGLIGPRRFFFESPYGPVIIWGLVVGASVPIVIKMLDMVSGKRIPWKYVQGPLLFTAVTPGRDMSYVFSQFLVALFFQFFMYRYRTNWWKRHNYILACALDVGVAIATVVVAYGFHHWGIYFPEWELNPGKRMQYKLDLCRVTEEPRKSSSRQFDPVSYWG</sequence>
<proteinExistence type="inferred from homology"/>
<evidence type="ECO:0000256" key="8">
    <source>
        <dbReference type="ARBA" id="ARBA00023136"/>
    </source>
</evidence>
<dbReference type="GO" id="GO:0016020">
    <property type="term" value="C:membrane"/>
    <property type="evidence" value="ECO:0007669"/>
    <property type="project" value="UniProtKB-SubCell"/>
</dbReference>
<evidence type="ECO:0000313" key="10">
    <source>
        <dbReference type="EMBL" id="ORZ30576.1"/>
    </source>
</evidence>
<feature type="transmembrane region" description="Helical" evidence="9">
    <location>
        <begin position="246"/>
        <end position="265"/>
    </location>
</feature>
<dbReference type="AlphaFoldDB" id="A0A1Y2H7K8"/>
<keyword evidence="4 9" id="KW-0812">Transmembrane</keyword>
<feature type="transmembrane region" description="Helical" evidence="9">
    <location>
        <begin position="104"/>
        <end position="125"/>
    </location>
</feature>
<dbReference type="GO" id="GO:0015031">
    <property type="term" value="P:protein transport"/>
    <property type="evidence" value="ECO:0007669"/>
    <property type="project" value="UniProtKB-KW"/>
</dbReference>
<feature type="transmembrane region" description="Helical" evidence="9">
    <location>
        <begin position="609"/>
        <end position="627"/>
    </location>
</feature>
<feature type="transmembrane region" description="Helical" evidence="9">
    <location>
        <begin position="28"/>
        <end position="50"/>
    </location>
</feature>
<gene>
    <name evidence="10" type="ORF">BCR44DRAFT_118786</name>
</gene>
<feature type="transmembrane region" description="Helical" evidence="9">
    <location>
        <begin position="528"/>
        <end position="551"/>
    </location>
</feature>
<keyword evidence="6" id="KW-0653">Protein transport</keyword>